<proteinExistence type="predicted"/>
<gene>
    <name evidence="1" type="ORF">AN396_09235</name>
</gene>
<name>A0ACC8XA36_9FIRM</name>
<keyword evidence="2" id="KW-1185">Reference proteome</keyword>
<protein>
    <submittedName>
        <fullName evidence="1">N-acylglucosamine 2-epimerase</fullName>
    </submittedName>
</protein>
<reference evidence="1" key="1">
    <citation type="submission" date="2016-08" db="EMBL/GenBank/DDBJ databases">
        <authorList>
            <person name="Ngugi D.K."/>
            <person name="Miyake S."/>
            <person name="Stingl U."/>
        </authorList>
    </citation>
    <scope>NUCLEOTIDE SEQUENCE</scope>
    <source>
        <strain evidence="1">SCG-B11WGA-EpuloA1</strain>
    </source>
</reference>
<evidence type="ECO:0000313" key="1">
    <source>
        <dbReference type="EMBL" id="ONI39046.1"/>
    </source>
</evidence>
<organism evidence="1 2">
    <name type="scientific">Candidatus Epulonipiscium fishelsonii</name>
    <dbReference type="NCBI Taxonomy" id="77094"/>
    <lineage>
        <taxon>Bacteria</taxon>
        <taxon>Bacillati</taxon>
        <taxon>Bacillota</taxon>
        <taxon>Clostridia</taxon>
        <taxon>Lachnospirales</taxon>
        <taxon>Lachnospiraceae</taxon>
        <taxon>Candidatus Epulonipiscium</taxon>
    </lineage>
</organism>
<accession>A0ACC8XA36</accession>
<dbReference type="EMBL" id="LJDB01000073">
    <property type="protein sequence ID" value="ONI39046.1"/>
    <property type="molecule type" value="Genomic_DNA"/>
</dbReference>
<sequence>MKKLQQEIREELTNNIIPFWSNLKDEENGGFFGECDFNLNINKTASKGVILNSRILWFFSKAYLELKDNALLENATHAYNFLINSCLDKKYGGVYWSVDYKGNPQETIKHTYNQAFAIYALSAYFEASKDEKALDLAFNLVDLIENKCKDNNGYLESFSREFAPMDNEKLSENGVIASRTMNTLLHVFEAYSGLYTVTRSKEVEKSMRFMLNIFKNKIYNPALQRQEVFFDLEYNSLLNLHSYGHDIESAWLIEWGTSLLNDKDLLEEISQIGTALANNVYQKAYRDNSIYNENEHGKDDVTRVWWVQAEAIVGFINEWQKNSQDETYKQVALDIWEFIKEYIVDKREHSEWFWDVDANFKPSSKKDIVEPWKCPYHNGRMCLEILNRID</sequence>
<evidence type="ECO:0000313" key="2">
    <source>
        <dbReference type="Proteomes" id="UP000188605"/>
    </source>
</evidence>
<comment type="caution">
    <text evidence="1">The sequence shown here is derived from an EMBL/GenBank/DDBJ whole genome shotgun (WGS) entry which is preliminary data.</text>
</comment>
<dbReference type="Proteomes" id="UP000188605">
    <property type="component" value="Unassembled WGS sequence"/>
</dbReference>